<dbReference type="Pfam" id="PF04089">
    <property type="entry name" value="BRICHOS"/>
    <property type="match status" value="1"/>
</dbReference>
<accession>A0ABY7G206</accession>
<keyword evidence="6 9" id="KW-0472">Membrane</keyword>
<dbReference type="PROSITE" id="PS50869">
    <property type="entry name" value="BRICHOS"/>
    <property type="match status" value="1"/>
</dbReference>
<keyword evidence="8" id="KW-0325">Glycoprotein</keyword>
<feature type="domain" description="BRICHOS" evidence="10">
    <location>
        <begin position="136"/>
        <end position="234"/>
    </location>
</feature>
<evidence type="ECO:0000256" key="7">
    <source>
        <dbReference type="ARBA" id="ARBA00023157"/>
    </source>
</evidence>
<evidence type="ECO:0000256" key="3">
    <source>
        <dbReference type="ARBA" id="ARBA00022692"/>
    </source>
</evidence>
<evidence type="ECO:0000256" key="8">
    <source>
        <dbReference type="ARBA" id="ARBA00023180"/>
    </source>
</evidence>
<keyword evidence="7" id="KW-1015">Disulfide bond</keyword>
<keyword evidence="3 9" id="KW-0812">Transmembrane</keyword>
<name>A0ABY7G206_MYAAR</name>
<dbReference type="InterPro" id="IPR007084">
    <property type="entry name" value="BRICHOS_dom"/>
</dbReference>
<evidence type="ECO:0000256" key="5">
    <source>
        <dbReference type="ARBA" id="ARBA00022989"/>
    </source>
</evidence>
<keyword evidence="5 9" id="KW-1133">Transmembrane helix</keyword>
<dbReference type="SMART" id="SM01039">
    <property type="entry name" value="BRICHOS"/>
    <property type="match status" value="1"/>
</dbReference>
<proteinExistence type="inferred from homology"/>
<evidence type="ECO:0000259" key="10">
    <source>
        <dbReference type="PROSITE" id="PS50869"/>
    </source>
</evidence>
<evidence type="ECO:0000313" key="11">
    <source>
        <dbReference type="EMBL" id="WAR27274.1"/>
    </source>
</evidence>
<gene>
    <name evidence="11" type="ORF">MAR_012978</name>
</gene>
<evidence type="ECO:0000256" key="1">
    <source>
        <dbReference type="ARBA" id="ARBA00004606"/>
    </source>
</evidence>
<dbReference type="Proteomes" id="UP001164746">
    <property type="component" value="Chromosome 15"/>
</dbReference>
<keyword evidence="12" id="KW-1185">Reference proteome</keyword>
<comment type="subcellular location">
    <subcellularLocation>
        <location evidence="1 9">Membrane</location>
        <topology evidence="1 9">Single-pass type II membrane protein</topology>
    </subcellularLocation>
</comment>
<evidence type="ECO:0000313" key="12">
    <source>
        <dbReference type="Proteomes" id="UP001164746"/>
    </source>
</evidence>
<sequence>MTIIKVSKDGKLLAKKKVDETTVPLTPDGGGGPGLIALTVDYQPSRRTKNVVNIFLLILALLVLASTVIGGFYLYKYMAHKHHKQRVTIEVQDRPVSMATMAKQSRTSPPMVSYTMYEEIDVELDTEVERIEVPQFDECRRSLVMHDFFNNYTVIVDQDDQECFIMPLDREHMKPPRSFSELVQRYASGYYMPKVDVVRRDYEVMRPMLTDLQFAGNAISAEDKVHLHEDLRFLQPGTTHQRGHSQV</sequence>
<dbReference type="InterPro" id="IPR040145">
    <property type="entry name" value="ITM2"/>
</dbReference>
<dbReference type="PANTHER" id="PTHR10962:SF1">
    <property type="entry name" value="INTEGRAL MEMBRANE PROTEIN 2"/>
    <property type="match status" value="1"/>
</dbReference>
<evidence type="ECO:0000256" key="2">
    <source>
        <dbReference type="ARBA" id="ARBA00006794"/>
    </source>
</evidence>
<keyword evidence="4 9" id="KW-0735">Signal-anchor</keyword>
<organism evidence="11 12">
    <name type="scientific">Mya arenaria</name>
    <name type="common">Soft-shell clam</name>
    <dbReference type="NCBI Taxonomy" id="6604"/>
    <lineage>
        <taxon>Eukaryota</taxon>
        <taxon>Metazoa</taxon>
        <taxon>Spiralia</taxon>
        <taxon>Lophotrochozoa</taxon>
        <taxon>Mollusca</taxon>
        <taxon>Bivalvia</taxon>
        <taxon>Autobranchia</taxon>
        <taxon>Heteroconchia</taxon>
        <taxon>Euheterodonta</taxon>
        <taxon>Imparidentia</taxon>
        <taxon>Neoheterodontei</taxon>
        <taxon>Myida</taxon>
        <taxon>Myoidea</taxon>
        <taxon>Myidae</taxon>
        <taxon>Mya</taxon>
    </lineage>
</organism>
<comment type="similarity">
    <text evidence="2 9">Belongs to the ITM2 family.</text>
</comment>
<dbReference type="PANTHER" id="PTHR10962">
    <property type="entry name" value="INTEGRAL TRANSMEMBRANE PROTEIN 2"/>
    <property type="match status" value="1"/>
</dbReference>
<evidence type="ECO:0000256" key="4">
    <source>
        <dbReference type="ARBA" id="ARBA00022968"/>
    </source>
</evidence>
<protein>
    <recommendedName>
        <fullName evidence="9">Integral membrane protein 2</fullName>
    </recommendedName>
</protein>
<dbReference type="EMBL" id="CP111026">
    <property type="protein sequence ID" value="WAR27274.1"/>
    <property type="molecule type" value="Genomic_DNA"/>
</dbReference>
<keyword evidence="9" id="KW-1003">Cell membrane</keyword>
<evidence type="ECO:0000256" key="9">
    <source>
        <dbReference type="RuleBase" id="RU367061"/>
    </source>
</evidence>
<feature type="transmembrane region" description="Helical" evidence="9">
    <location>
        <begin position="54"/>
        <end position="75"/>
    </location>
</feature>
<reference evidence="11" key="1">
    <citation type="submission" date="2022-11" db="EMBL/GenBank/DDBJ databases">
        <title>Centuries of genome instability and evolution in soft-shell clam transmissible cancer (bioRxiv).</title>
        <authorList>
            <person name="Hart S.F.M."/>
            <person name="Yonemitsu M.A."/>
            <person name="Giersch R.M."/>
            <person name="Beal B.F."/>
            <person name="Arriagada G."/>
            <person name="Davis B.W."/>
            <person name="Ostrander E.A."/>
            <person name="Goff S.P."/>
            <person name="Metzger M.J."/>
        </authorList>
    </citation>
    <scope>NUCLEOTIDE SEQUENCE</scope>
    <source>
        <strain evidence="11">MELC-2E11</strain>
        <tissue evidence="11">Siphon/mantle</tissue>
    </source>
</reference>
<evidence type="ECO:0000256" key="6">
    <source>
        <dbReference type="ARBA" id="ARBA00023136"/>
    </source>
</evidence>